<sequence length="125" mass="13381">MSEAVLNWATIGSAVESGDLRLERGVANRCAQRCAEFAERLMEIQSEGRALEKIEGFGDRLPSGIALATKFERKATGGNYSLDQAIADHIAVVQEMQQTFEKIEAMYAASDDAAARGISVSGAAL</sequence>
<comment type="caution">
    <text evidence="1">The sequence shown here is derived from an EMBL/GenBank/DDBJ whole genome shotgun (WGS) entry which is preliminary data.</text>
</comment>
<protein>
    <recommendedName>
        <fullName evidence="3">PE family protein</fullName>
    </recommendedName>
</protein>
<evidence type="ECO:0000313" key="1">
    <source>
        <dbReference type="EMBL" id="MFC7449671.1"/>
    </source>
</evidence>
<gene>
    <name evidence="1" type="ORF">ACFQS9_17385</name>
</gene>
<proteinExistence type="predicted"/>
<dbReference type="RefSeq" id="WP_378406905.1">
    <property type="nucleotide sequence ID" value="NZ_JBHTCS010000021.1"/>
</dbReference>
<dbReference type="Proteomes" id="UP001596484">
    <property type="component" value="Unassembled WGS sequence"/>
</dbReference>
<name>A0ABW2S0P8_9NOCA</name>
<accession>A0ABW2S0P8</accession>
<reference evidence="2" key="1">
    <citation type="journal article" date="2019" name="Int. J. Syst. Evol. Microbiol.">
        <title>The Global Catalogue of Microorganisms (GCM) 10K type strain sequencing project: providing services to taxonomists for standard genome sequencing and annotation.</title>
        <authorList>
            <consortium name="The Broad Institute Genomics Platform"/>
            <consortium name="The Broad Institute Genome Sequencing Center for Infectious Disease"/>
            <person name="Wu L."/>
            <person name="Ma J."/>
        </authorList>
    </citation>
    <scope>NUCLEOTIDE SEQUENCE [LARGE SCALE GENOMIC DNA]</scope>
    <source>
        <strain evidence="2">ICMP 19430</strain>
    </source>
</reference>
<keyword evidence="2" id="KW-1185">Reference proteome</keyword>
<dbReference type="EMBL" id="JBHTCS010000021">
    <property type="protein sequence ID" value="MFC7449671.1"/>
    <property type="molecule type" value="Genomic_DNA"/>
</dbReference>
<evidence type="ECO:0000313" key="2">
    <source>
        <dbReference type="Proteomes" id="UP001596484"/>
    </source>
</evidence>
<organism evidence="1 2">
    <name type="scientific">Rhodococcus daqingensis</name>
    <dbReference type="NCBI Taxonomy" id="2479363"/>
    <lineage>
        <taxon>Bacteria</taxon>
        <taxon>Bacillati</taxon>
        <taxon>Actinomycetota</taxon>
        <taxon>Actinomycetes</taxon>
        <taxon>Mycobacteriales</taxon>
        <taxon>Nocardiaceae</taxon>
        <taxon>Rhodococcus</taxon>
    </lineage>
</organism>
<evidence type="ECO:0008006" key="3">
    <source>
        <dbReference type="Google" id="ProtNLM"/>
    </source>
</evidence>